<protein>
    <recommendedName>
        <fullName evidence="5">Fam-a protein</fullName>
    </recommendedName>
</protein>
<organism evidence="3 4">
    <name type="scientific">Plasmodium vinckei petteri</name>
    <dbReference type="NCBI Taxonomy" id="138298"/>
    <lineage>
        <taxon>Eukaryota</taxon>
        <taxon>Sar</taxon>
        <taxon>Alveolata</taxon>
        <taxon>Apicomplexa</taxon>
        <taxon>Aconoidasida</taxon>
        <taxon>Haemosporida</taxon>
        <taxon>Plasmodiidae</taxon>
        <taxon>Plasmodium</taxon>
        <taxon>Plasmodium (Vinckeia)</taxon>
    </lineage>
</organism>
<evidence type="ECO:0000313" key="3">
    <source>
        <dbReference type="EMBL" id="EUD70927.1"/>
    </source>
</evidence>
<dbReference type="AlphaFoldDB" id="W7ACF7"/>
<evidence type="ECO:0000256" key="2">
    <source>
        <dbReference type="SAM" id="SignalP"/>
    </source>
</evidence>
<feature type="compositionally biased region" description="Low complexity" evidence="1">
    <location>
        <begin position="39"/>
        <end position="119"/>
    </location>
</feature>
<proteinExistence type="predicted"/>
<dbReference type="SUPFAM" id="SSF55961">
    <property type="entry name" value="Bet v1-like"/>
    <property type="match status" value="1"/>
</dbReference>
<feature type="signal peptide" evidence="2">
    <location>
        <begin position="1"/>
        <end position="25"/>
    </location>
</feature>
<evidence type="ECO:0000256" key="1">
    <source>
        <dbReference type="SAM" id="MobiDB-lite"/>
    </source>
</evidence>
<keyword evidence="2" id="KW-0732">Signal</keyword>
<gene>
    <name evidence="3" type="ORF">YYG_04051</name>
</gene>
<dbReference type="InterPro" id="IPR006486">
    <property type="entry name" value="PYST_A"/>
</dbReference>
<sequence>MSKFYIQIVLFLLSISVCLNNTTLAADPSPKKASQKVLNKSPNNVPNKSPNNVPNKSPNNVPNKSPNNVPNKSPNNVPNKAPNNVPNKSPNNVPNKTPNNVPNKAPNNVPNKAPNNVPNEIPGLISKNPYPTSEEIFEKNKNLLCTNPEETKQAVELMDEAVVCLVYHATNNDDSESSKSNTGTSSLSYKKKYEKPADLLKANRRFYFGSYNFVVNMIWDPEHANFFINNSVVRVYDPNLIIIQQRYKDSTFARWKYFYALAKKVELSEDKTIIVMTSANINDQYPSDKEYKNTIIENANLFKTNIDSEEDIKKGKLKKVFVNIAGYLIEKIKNHSHITYIESVSDIHVLIA</sequence>
<evidence type="ECO:0000313" key="4">
    <source>
        <dbReference type="Proteomes" id="UP000030659"/>
    </source>
</evidence>
<feature type="region of interest" description="Disordered" evidence="1">
    <location>
        <begin position="25"/>
        <end position="127"/>
    </location>
</feature>
<reference evidence="3 4" key="1">
    <citation type="submission" date="2013-02" db="EMBL/GenBank/DDBJ databases">
        <title>The Genome Sequence of Plasmodium vinckei petteri CR.</title>
        <authorList>
            <consortium name="The Broad Institute Genome Sequencing Platform"/>
            <consortium name="The Broad Institute Genome Sequencing Center for Infectious Disease"/>
            <person name="Neafsey D."/>
            <person name="Cheeseman I."/>
            <person name="Volkman S."/>
            <person name="Adams J."/>
            <person name="Walker B."/>
            <person name="Young S.K."/>
            <person name="Zeng Q."/>
            <person name="Gargeya S."/>
            <person name="Fitzgerald M."/>
            <person name="Haas B."/>
            <person name="Abouelleil A."/>
            <person name="Alvarado L."/>
            <person name="Arachchi H.M."/>
            <person name="Berlin A.M."/>
            <person name="Chapman S.B."/>
            <person name="Dewar J."/>
            <person name="Goldberg J."/>
            <person name="Griggs A."/>
            <person name="Gujja S."/>
            <person name="Hansen M."/>
            <person name="Howarth C."/>
            <person name="Imamovic A."/>
            <person name="Larimer J."/>
            <person name="McCowan C."/>
            <person name="Murphy C."/>
            <person name="Neiman D."/>
            <person name="Pearson M."/>
            <person name="Priest M."/>
            <person name="Roberts A."/>
            <person name="Saif S."/>
            <person name="Shea T."/>
            <person name="Sisk P."/>
            <person name="Sykes S."/>
            <person name="Wortman J."/>
            <person name="Nusbaum C."/>
            <person name="Birren B."/>
        </authorList>
    </citation>
    <scope>NUCLEOTIDE SEQUENCE [LARGE SCALE GENOMIC DNA]</scope>
    <source>
        <strain evidence="3 4">CR</strain>
    </source>
</reference>
<accession>W7ACF7</accession>
<name>W7ACF7_PLAVN</name>
<dbReference type="Proteomes" id="UP000030659">
    <property type="component" value="Unassembled WGS sequence"/>
</dbReference>
<evidence type="ECO:0008006" key="5">
    <source>
        <dbReference type="Google" id="ProtNLM"/>
    </source>
</evidence>
<feature type="chain" id="PRO_5004887749" description="Fam-a protein" evidence="2">
    <location>
        <begin position="26"/>
        <end position="352"/>
    </location>
</feature>
<dbReference type="EMBL" id="KI965403">
    <property type="protein sequence ID" value="EUD70927.1"/>
    <property type="molecule type" value="Genomic_DNA"/>
</dbReference>
<dbReference type="NCBIfam" id="TIGR01599">
    <property type="entry name" value="PYST-A"/>
    <property type="match status" value="1"/>
</dbReference>